<evidence type="ECO:0000256" key="1">
    <source>
        <dbReference type="SAM" id="MobiDB-lite"/>
    </source>
</evidence>
<feature type="chain" id="PRO_5007880282" evidence="2">
    <location>
        <begin position="19"/>
        <end position="149"/>
    </location>
</feature>
<organism evidence="3 4">
    <name type="scientific">Athelia psychrophila</name>
    <dbReference type="NCBI Taxonomy" id="1759441"/>
    <lineage>
        <taxon>Eukaryota</taxon>
        <taxon>Fungi</taxon>
        <taxon>Dikarya</taxon>
        <taxon>Basidiomycota</taxon>
        <taxon>Agaricomycotina</taxon>
        <taxon>Agaricomycetes</taxon>
        <taxon>Agaricomycetidae</taxon>
        <taxon>Atheliales</taxon>
        <taxon>Atheliaceae</taxon>
        <taxon>Athelia</taxon>
    </lineage>
</organism>
<dbReference type="EMBL" id="KV417490">
    <property type="protein sequence ID" value="KZP31131.1"/>
    <property type="molecule type" value="Genomic_DNA"/>
</dbReference>
<sequence>MILTLTLGLILALPDIFAFSWPASISIVSQHALQQARDSHDPWAQLKSQGISPGEIDALFLQTQALSAYTQKPDDCFQRTAGRVRGLCADLDAGMHEAQRVRAAISMTLCELATASQPPPLECTPFAPPHAKHDSEAEHAEHLQPPCVA</sequence>
<accession>A0A166TYR4</accession>
<keyword evidence="2" id="KW-0732">Signal</keyword>
<feature type="region of interest" description="Disordered" evidence="1">
    <location>
        <begin position="123"/>
        <end position="149"/>
    </location>
</feature>
<dbReference type="OrthoDB" id="5311848at2759"/>
<evidence type="ECO:0000313" key="3">
    <source>
        <dbReference type="EMBL" id="KZP31131.1"/>
    </source>
</evidence>
<feature type="signal peptide" evidence="2">
    <location>
        <begin position="1"/>
        <end position="18"/>
    </location>
</feature>
<protein>
    <submittedName>
        <fullName evidence="3">Uncharacterized protein</fullName>
    </submittedName>
</protein>
<dbReference type="AlphaFoldDB" id="A0A166TYR4"/>
<keyword evidence="4" id="KW-1185">Reference proteome</keyword>
<reference evidence="3 4" key="1">
    <citation type="journal article" date="2016" name="Mol. Biol. Evol.">
        <title>Comparative Genomics of Early-Diverging Mushroom-Forming Fungi Provides Insights into the Origins of Lignocellulose Decay Capabilities.</title>
        <authorList>
            <person name="Nagy L.G."/>
            <person name="Riley R."/>
            <person name="Tritt A."/>
            <person name="Adam C."/>
            <person name="Daum C."/>
            <person name="Floudas D."/>
            <person name="Sun H."/>
            <person name="Yadav J.S."/>
            <person name="Pangilinan J."/>
            <person name="Larsson K.H."/>
            <person name="Matsuura K."/>
            <person name="Barry K."/>
            <person name="Labutti K."/>
            <person name="Kuo R."/>
            <person name="Ohm R.A."/>
            <person name="Bhattacharya S.S."/>
            <person name="Shirouzu T."/>
            <person name="Yoshinaga Y."/>
            <person name="Martin F.M."/>
            <person name="Grigoriev I.V."/>
            <person name="Hibbett D.S."/>
        </authorList>
    </citation>
    <scope>NUCLEOTIDE SEQUENCE [LARGE SCALE GENOMIC DNA]</scope>
    <source>
        <strain evidence="3 4">CBS 109695</strain>
    </source>
</reference>
<name>A0A166TYR4_9AGAM</name>
<evidence type="ECO:0000256" key="2">
    <source>
        <dbReference type="SAM" id="SignalP"/>
    </source>
</evidence>
<feature type="compositionally biased region" description="Basic and acidic residues" evidence="1">
    <location>
        <begin position="131"/>
        <end position="142"/>
    </location>
</feature>
<dbReference type="Proteomes" id="UP000076532">
    <property type="component" value="Unassembled WGS sequence"/>
</dbReference>
<proteinExistence type="predicted"/>
<evidence type="ECO:0000313" key="4">
    <source>
        <dbReference type="Proteomes" id="UP000076532"/>
    </source>
</evidence>
<gene>
    <name evidence="3" type="ORF">FIBSPDRAFT_42183</name>
</gene>